<feature type="transmembrane region" description="Helical" evidence="1">
    <location>
        <begin position="196"/>
        <end position="217"/>
    </location>
</feature>
<keyword evidence="1" id="KW-0472">Membrane</keyword>
<keyword evidence="1" id="KW-1133">Transmembrane helix</keyword>
<feature type="transmembrane region" description="Helical" evidence="1">
    <location>
        <begin position="164"/>
        <end position="184"/>
    </location>
</feature>
<name>I0YVJ3_COCSC</name>
<dbReference type="GeneID" id="17040398"/>
<comment type="caution">
    <text evidence="2">The sequence shown here is derived from an EMBL/GenBank/DDBJ whole genome shotgun (WGS) entry which is preliminary data.</text>
</comment>
<dbReference type="RefSeq" id="XP_005646956.1">
    <property type="nucleotide sequence ID" value="XM_005646899.1"/>
</dbReference>
<accession>I0YVJ3</accession>
<sequence>MRASVGVVNAGFLPKPIIKCRRGAQSGDAKKGARKLAQETRLLSSPAAVIPVYTLAAGGGISDGIRRLLTPQAEYFSSLNLPEWLIHWGHPGNMAVVLVAMGLYGSVYLGWQLRLSDDTATVIKARDLHPKLATGMTIFFALGALGGIMSLIMQGKPIFSSPHVTTGLWGLALLSLQGMLSLFFDEEPSLRTAHAWLGSSIMALFVVHAFLGLQLGLSI</sequence>
<evidence type="ECO:0008006" key="4">
    <source>
        <dbReference type="Google" id="ProtNLM"/>
    </source>
</evidence>
<dbReference type="PANTHER" id="PTHR36738:SF1">
    <property type="entry name" value="EXPRESSED PROTEIN"/>
    <property type="match status" value="1"/>
</dbReference>
<evidence type="ECO:0000313" key="2">
    <source>
        <dbReference type="EMBL" id="EIE22412.1"/>
    </source>
</evidence>
<reference evidence="2 3" key="1">
    <citation type="journal article" date="2012" name="Genome Biol.">
        <title>The genome of the polar eukaryotic microalga coccomyxa subellipsoidea reveals traits of cold adaptation.</title>
        <authorList>
            <person name="Blanc G."/>
            <person name="Agarkova I."/>
            <person name="Grimwood J."/>
            <person name="Kuo A."/>
            <person name="Brueggeman A."/>
            <person name="Dunigan D."/>
            <person name="Gurnon J."/>
            <person name="Ladunga I."/>
            <person name="Lindquist E."/>
            <person name="Lucas S."/>
            <person name="Pangilinan J."/>
            <person name="Proschold T."/>
            <person name="Salamov A."/>
            <person name="Schmutz J."/>
            <person name="Weeks D."/>
            <person name="Yamada T."/>
            <person name="Claverie J.M."/>
            <person name="Grigoriev I."/>
            <person name="Van Etten J."/>
            <person name="Lomsadze A."/>
            <person name="Borodovsky M."/>
        </authorList>
    </citation>
    <scope>NUCLEOTIDE SEQUENCE [LARGE SCALE GENOMIC DNA]</scope>
    <source>
        <strain evidence="2 3">C-169</strain>
    </source>
</reference>
<dbReference type="PANTHER" id="PTHR36738">
    <property type="entry name" value="EXPRESSED PROTEIN"/>
    <property type="match status" value="1"/>
</dbReference>
<dbReference type="Gene3D" id="1.20.120.1770">
    <property type="match status" value="1"/>
</dbReference>
<feature type="non-terminal residue" evidence="2">
    <location>
        <position position="1"/>
    </location>
</feature>
<keyword evidence="3" id="KW-1185">Reference proteome</keyword>
<feature type="transmembrane region" description="Helical" evidence="1">
    <location>
        <begin position="92"/>
        <end position="111"/>
    </location>
</feature>
<evidence type="ECO:0000313" key="3">
    <source>
        <dbReference type="Proteomes" id="UP000007264"/>
    </source>
</evidence>
<dbReference type="GO" id="GO:0016020">
    <property type="term" value="C:membrane"/>
    <property type="evidence" value="ECO:0007669"/>
    <property type="project" value="TreeGrafter"/>
</dbReference>
<dbReference type="Proteomes" id="UP000007264">
    <property type="component" value="Unassembled WGS sequence"/>
</dbReference>
<gene>
    <name evidence="2" type="ORF">COCSUDRAFT_24320</name>
</gene>
<proteinExistence type="predicted"/>
<dbReference type="eggNOG" id="ENOG502QPP2">
    <property type="taxonomic scope" value="Eukaryota"/>
</dbReference>
<keyword evidence="1" id="KW-0812">Transmembrane</keyword>
<dbReference type="KEGG" id="csl:COCSUDRAFT_24320"/>
<protein>
    <recommendedName>
        <fullName evidence="4">Cytochrome b561 domain-containing protein</fullName>
    </recommendedName>
</protein>
<feature type="transmembrane region" description="Helical" evidence="1">
    <location>
        <begin position="132"/>
        <end position="152"/>
    </location>
</feature>
<dbReference type="OrthoDB" id="2020012at2759"/>
<organism evidence="2 3">
    <name type="scientific">Coccomyxa subellipsoidea (strain C-169)</name>
    <name type="common">Green microalga</name>
    <dbReference type="NCBI Taxonomy" id="574566"/>
    <lineage>
        <taxon>Eukaryota</taxon>
        <taxon>Viridiplantae</taxon>
        <taxon>Chlorophyta</taxon>
        <taxon>core chlorophytes</taxon>
        <taxon>Trebouxiophyceae</taxon>
        <taxon>Trebouxiophyceae incertae sedis</taxon>
        <taxon>Coccomyxaceae</taxon>
        <taxon>Coccomyxa</taxon>
        <taxon>Coccomyxa subellipsoidea</taxon>
    </lineage>
</organism>
<dbReference type="AlphaFoldDB" id="I0YVJ3"/>
<dbReference type="EMBL" id="AGSI01000010">
    <property type="protein sequence ID" value="EIE22412.1"/>
    <property type="molecule type" value="Genomic_DNA"/>
</dbReference>
<evidence type="ECO:0000256" key="1">
    <source>
        <dbReference type="SAM" id="Phobius"/>
    </source>
</evidence>
<dbReference type="Pfam" id="PF13301">
    <property type="entry name" value="DUF4079"/>
    <property type="match status" value="1"/>
</dbReference>
<dbReference type="InterPro" id="IPR025067">
    <property type="entry name" value="DUF4079"/>
</dbReference>